<gene>
    <name evidence="3" type="ORF">KOI35_09240</name>
</gene>
<dbReference type="InterPro" id="IPR041698">
    <property type="entry name" value="Methyltransf_25"/>
</dbReference>
<comment type="caution">
    <text evidence="3">The sequence shown here is derived from an EMBL/GenBank/DDBJ whole genome shotgun (WGS) entry which is preliminary data.</text>
</comment>
<protein>
    <submittedName>
        <fullName evidence="3">Class I SAM-dependent methyltransferase</fullName>
    </submittedName>
</protein>
<dbReference type="Pfam" id="PF13649">
    <property type="entry name" value="Methyltransf_25"/>
    <property type="match status" value="1"/>
</dbReference>
<evidence type="ECO:0000313" key="4">
    <source>
        <dbReference type="Proteomes" id="UP001519654"/>
    </source>
</evidence>
<keyword evidence="3" id="KW-0489">Methyltransferase</keyword>
<dbReference type="CDD" id="cd02440">
    <property type="entry name" value="AdoMet_MTases"/>
    <property type="match status" value="1"/>
</dbReference>
<dbReference type="Gene3D" id="3.40.50.150">
    <property type="entry name" value="Vaccinia Virus protein VP39"/>
    <property type="match status" value="1"/>
</dbReference>
<dbReference type="GO" id="GO:0032259">
    <property type="term" value="P:methylation"/>
    <property type="evidence" value="ECO:0007669"/>
    <property type="project" value="UniProtKB-KW"/>
</dbReference>
<keyword evidence="3" id="KW-0808">Transferase</keyword>
<evidence type="ECO:0000259" key="2">
    <source>
        <dbReference type="Pfam" id="PF13649"/>
    </source>
</evidence>
<keyword evidence="4" id="KW-1185">Reference proteome</keyword>
<proteinExistence type="predicted"/>
<sequence>MPAGQPVRGRGTPARAGSGGDGPVTGVALFDAALRRAATGRSASFAVRDPFGELHPFDPAAWCRDELPGDTTLLDRCTGPVLDVGCGPGRLVGALAAAGFSAFGIDVSAEAVRLTRERGAAALRRDVFGSVPGTGRWRDVLLADGNIGIGGDPARLLRRCHQLIARTGRVHAELAPPGRPSWSGSVEVHTTGGPGARLAWAAVSADDLARVAAEADLRVLDVRTEADRWFGTLARR</sequence>
<organism evidence="3 4">
    <name type="scientific">Paractinoplanes bogorensis</name>
    <dbReference type="NCBI Taxonomy" id="1610840"/>
    <lineage>
        <taxon>Bacteria</taxon>
        <taxon>Bacillati</taxon>
        <taxon>Actinomycetota</taxon>
        <taxon>Actinomycetes</taxon>
        <taxon>Micromonosporales</taxon>
        <taxon>Micromonosporaceae</taxon>
        <taxon>Paractinoplanes</taxon>
    </lineage>
</organism>
<evidence type="ECO:0000256" key="1">
    <source>
        <dbReference type="SAM" id="MobiDB-lite"/>
    </source>
</evidence>
<dbReference type="SUPFAM" id="SSF53335">
    <property type="entry name" value="S-adenosyl-L-methionine-dependent methyltransferases"/>
    <property type="match status" value="1"/>
</dbReference>
<reference evidence="3 4" key="1">
    <citation type="submission" date="2021-06" db="EMBL/GenBank/DDBJ databases">
        <title>Actinoplanes lichenicola sp. nov., and Actinoplanes ovalisporus sp. nov., isolated from lichen in Thailand.</title>
        <authorList>
            <person name="Saeng-In P."/>
            <person name="Kanchanasin P."/>
            <person name="Yuki M."/>
            <person name="Kudo T."/>
            <person name="Ohkuma M."/>
            <person name="Phongsopitanun W."/>
            <person name="Tanasupawat S."/>
        </authorList>
    </citation>
    <scope>NUCLEOTIDE SEQUENCE [LARGE SCALE GENOMIC DNA]</scope>
    <source>
        <strain evidence="3 4">NBRC 110975</strain>
    </source>
</reference>
<name>A0ABS5YNW5_9ACTN</name>
<dbReference type="EMBL" id="JAHKKG010000003">
    <property type="protein sequence ID" value="MBU2663690.1"/>
    <property type="molecule type" value="Genomic_DNA"/>
</dbReference>
<dbReference type="GO" id="GO:0008168">
    <property type="term" value="F:methyltransferase activity"/>
    <property type="evidence" value="ECO:0007669"/>
    <property type="project" value="UniProtKB-KW"/>
</dbReference>
<evidence type="ECO:0000313" key="3">
    <source>
        <dbReference type="EMBL" id="MBU2663690.1"/>
    </source>
</evidence>
<accession>A0ABS5YNW5</accession>
<feature type="domain" description="Methyltransferase" evidence="2">
    <location>
        <begin position="81"/>
        <end position="122"/>
    </location>
</feature>
<feature type="region of interest" description="Disordered" evidence="1">
    <location>
        <begin position="1"/>
        <end position="21"/>
    </location>
</feature>
<dbReference type="Proteomes" id="UP001519654">
    <property type="component" value="Unassembled WGS sequence"/>
</dbReference>
<dbReference type="InterPro" id="IPR029063">
    <property type="entry name" value="SAM-dependent_MTases_sf"/>
</dbReference>